<reference evidence="10 11" key="1">
    <citation type="journal article" date="2013" name="Genome Announc.">
        <title>Draft Genome Sequence of an Alphaproteobacterium, Caenispirillum salinarum AK4(T), Isolated from a Solar Saltern.</title>
        <authorList>
            <person name="Khatri I."/>
            <person name="Singh A."/>
            <person name="Korpole S."/>
            <person name="Pinnaka A.K."/>
            <person name="Subramanian S."/>
        </authorList>
    </citation>
    <scope>NUCLEOTIDE SEQUENCE [LARGE SCALE GENOMIC DNA]</scope>
    <source>
        <strain evidence="10 11">AK4</strain>
    </source>
</reference>
<dbReference type="CDD" id="cd06261">
    <property type="entry name" value="TM_PBP2"/>
    <property type="match status" value="1"/>
</dbReference>
<dbReference type="GO" id="GO:0005886">
    <property type="term" value="C:plasma membrane"/>
    <property type="evidence" value="ECO:0007669"/>
    <property type="project" value="UniProtKB-SubCell"/>
</dbReference>
<keyword evidence="3 8" id="KW-0813">Transport</keyword>
<keyword evidence="7 8" id="KW-0472">Membrane</keyword>
<keyword evidence="5 8" id="KW-0812">Transmembrane</keyword>
<gene>
    <name evidence="10" type="ORF">C882_2563</name>
</gene>
<comment type="caution">
    <text evidence="10">The sequence shown here is derived from an EMBL/GenBank/DDBJ whole genome shotgun (WGS) entry which is preliminary data.</text>
</comment>
<evidence type="ECO:0000256" key="7">
    <source>
        <dbReference type="ARBA" id="ARBA00023136"/>
    </source>
</evidence>
<feature type="transmembrane region" description="Helical" evidence="8">
    <location>
        <begin position="239"/>
        <end position="260"/>
    </location>
</feature>
<evidence type="ECO:0000256" key="8">
    <source>
        <dbReference type="RuleBase" id="RU363032"/>
    </source>
</evidence>
<feature type="transmembrane region" description="Helical" evidence="8">
    <location>
        <begin position="102"/>
        <end position="125"/>
    </location>
</feature>
<feature type="transmembrane region" description="Helical" evidence="8">
    <location>
        <begin position="137"/>
        <end position="156"/>
    </location>
</feature>
<feature type="transmembrane region" description="Helical" evidence="8">
    <location>
        <begin position="68"/>
        <end position="90"/>
    </location>
</feature>
<name>K9H5V7_9PROT</name>
<dbReference type="PANTHER" id="PTHR43848:SF2">
    <property type="entry name" value="PUTRESCINE TRANSPORT SYSTEM PERMEASE PROTEIN POTI"/>
    <property type="match status" value="1"/>
</dbReference>
<feature type="domain" description="ABC transmembrane type-1" evidence="9">
    <location>
        <begin position="62"/>
        <end position="257"/>
    </location>
</feature>
<evidence type="ECO:0000256" key="2">
    <source>
        <dbReference type="ARBA" id="ARBA00007069"/>
    </source>
</evidence>
<dbReference type="PROSITE" id="PS50928">
    <property type="entry name" value="ABC_TM1"/>
    <property type="match status" value="1"/>
</dbReference>
<dbReference type="eggNOG" id="COG1177">
    <property type="taxonomic scope" value="Bacteria"/>
</dbReference>
<comment type="subcellular location">
    <subcellularLocation>
        <location evidence="1 8">Cell membrane</location>
        <topology evidence="1 8">Multi-pass membrane protein</topology>
    </subcellularLocation>
</comment>
<evidence type="ECO:0000256" key="6">
    <source>
        <dbReference type="ARBA" id="ARBA00022989"/>
    </source>
</evidence>
<dbReference type="InterPro" id="IPR035906">
    <property type="entry name" value="MetI-like_sf"/>
</dbReference>
<dbReference type="EMBL" id="ANHY01000003">
    <property type="protein sequence ID" value="EKV32484.1"/>
    <property type="molecule type" value="Genomic_DNA"/>
</dbReference>
<accession>K9H5V7</accession>
<evidence type="ECO:0000256" key="3">
    <source>
        <dbReference type="ARBA" id="ARBA00022448"/>
    </source>
</evidence>
<evidence type="ECO:0000313" key="11">
    <source>
        <dbReference type="Proteomes" id="UP000009881"/>
    </source>
</evidence>
<organism evidence="10 11">
    <name type="scientific">Caenispirillum salinarum AK4</name>
    <dbReference type="NCBI Taxonomy" id="1238182"/>
    <lineage>
        <taxon>Bacteria</taxon>
        <taxon>Pseudomonadati</taxon>
        <taxon>Pseudomonadota</taxon>
        <taxon>Alphaproteobacteria</taxon>
        <taxon>Rhodospirillales</taxon>
        <taxon>Novispirillaceae</taxon>
        <taxon>Caenispirillum</taxon>
    </lineage>
</organism>
<feature type="transmembrane region" description="Helical" evidence="8">
    <location>
        <begin position="181"/>
        <end position="201"/>
    </location>
</feature>
<evidence type="ECO:0000256" key="4">
    <source>
        <dbReference type="ARBA" id="ARBA00022475"/>
    </source>
</evidence>
<feature type="transmembrane region" description="Helical" evidence="8">
    <location>
        <begin position="7"/>
        <end position="32"/>
    </location>
</feature>
<evidence type="ECO:0000259" key="9">
    <source>
        <dbReference type="PROSITE" id="PS50928"/>
    </source>
</evidence>
<dbReference type="OrthoDB" id="9782004at2"/>
<keyword evidence="6 8" id="KW-1133">Transmembrane helix</keyword>
<dbReference type="Proteomes" id="UP000009881">
    <property type="component" value="Unassembled WGS sequence"/>
</dbReference>
<dbReference type="PANTHER" id="PTHR43848">
    <property type="entry name" value="PUTRESCINE TRANSPORT SYSTEM PERMEASE PROTEIN POTI"/>
    <property type="match status" value="1"/>
</dbReference>
<dbReference type="PATRIC" id="fig|1238182.3.peg.523"/>
<keyword evidence="4" id="KW-1003">Cell membrane</keyword>
<dbReference type="Pfam" id="PF00528">
    <property type="entry name" value="BPD_transp_1"/>
    <property type="match status" value="1"/>
</dbReference>
<evidence type="ECO:0000256" key="5">
    <source>
        <dbReference type="ARBA" id="ARBA00022692"/>
    </source>
</evidence>
<dbReference type="InterPro" id="IPR051789">
    <property type="entry name" value="Bact_Polyamine_Transport"/>
</dbReference>
<dbReference type="RefSeq" id="WP_009538972.1">
    <property type="nucleotide sequence ID" value="NZ_ANHY01000003.1"/>
</dbReference>
<dbReference type="AlphaFoldDB" id="K9H5V7"/>
<comment type="similarity">
    <text evidence="2">Belongs to the binding-protein-dependent transport system permease family. CysTW subfamily.</text>
</comment>
<dbReference type="STRING" id="1238182.C882_2563"/>
<sequence>MGRNRSFFLLTALGLGFAFLYVPILLLIIYSFNENRLVTVWSGFSTKWYLELFQDDNILDAAWVSLRVAVFSATIATILGTIAGMVMARFGRFRGRTMFSGMLSAPLVMPEVITGLSLLLLFVALEQAIGIPAGRGVSTITIAHSTFTMAFVAVIIQSRLAQMDESVEEAALDLGARPAKVFFAITLPIISPAIVAGWLLAFTMSLDDLVVASFTSGPASTTLPMVVFSSVRLGVSPKINALATLLVLVAALTILLAAWFMRRQEAQRDKAAAAAAAEEERF</sequence>
<protein>
    <submittedName>
        <fullName evidence="10">Putrescine transport system permease protein PotI</fullName>
    </submittedName>
</protein>
<evidence type="ECO:0000313" key="10">
    <source>
        <dbReference type="EMBL" id="EKV32484.1"/>
    </source>
</evidence>
<dbReference type="SUPFAM" id="SSF161098">
    <property type="entry name" value="MetI-like"/>
    <property type="match status" value="1"/>
</dbReference>
<dbReference type="InterPro" id="IPR000515">
    <property type="entry name" value="MetI-like"/>
</dbReference>
<proteinExistence type="inferred from homology"/>
<keyword evidence="11" id="KW-1185">Reference proteome</keyword>
<dbReference type="GO" id="GO:0055085">
    <property type="term" value="P:transmembrane transport"/>
    <property type="evidence" value="ECO:0007669"/>
    <property type="project" value="InterPro"/>
</dbReference>
<dbReference type="Gene3D" id="1.10.3720.10">
    <property type="entry name" value="MetI-like"/>
    <property type="match status" value="1"/>
</dbReference>
<evidence type="ECO:0000256" key="1">
    <source>
        <dbReference type="ARBA" id="ARBA00004651"/>
    </source>
</evidence>